<keyword evidence="4 7" id="KW-1133">Transmembrane helix</keyword>
<evidence type="ECO:0000259" key="8">
    <source>
        <dbReference type="Pfam" id="PF01490"/>
    </source>
</evidence>
<dbReference type="GO" id="GO:0005774">
    <property type="term" value="C:vacuolar membrane"/>
    <property type="evidence" value="ECO:0007669"/>
    <property type="project" value="TreeGrafter"/>
</dbReference>
<feature type="transmembrane region" description="Helical" evidence="7">
    <location>
        <begin position="551"/>
        <end position="572"/>
    </location>
</feature>
<evidence type="ECO:0000313" key="10">
    <source>
        <dbReference type="Proteomes" id="UP000001996"/>
    </source>
</evidence>
<dbReference type="eggNOG" id="KOG1304">
    <property type="taxonomic scope" value="Eukaryota"/>
</dbReference>
<dbReference type="VEuPathDB" id="FungiDB:LELG_02825"/>
<proteinExistence type="inferred from homology"/>
<accession>A5DZN8</accession>
<feature type="transmembrane region" description="Helical" evidence="7">
    <location>
        <begin position="592"/>
        <end position="617"/>
    </location>
</feature>
<comment type="subcellular location">
    <subcellularLocation>
        <location evidence="1">Membrane</location>
        <topology evidence="1">Multi-pass membrane protein</topology>
    </subcellularLocation>
</comment>
<feature type="compositionally biased region" description="Acidic residues" evidence="6">
    <location>
        <begin position="251"/>
        <end position="262"/>
    </location>
</feature>
<dbReference type="KEGG" id="lel:PVL30_003669"/>
<feature type="transmembrane region" description="Helical" evidence="7">
    <location>
        <begin position="411"/>
        <end position="430"/>
    </location>
</feature>
<feature type="region of interest" description="Disordered" evidence="6">
    <location>
        <begin position="251"/>
        <end position="285"/>
    </location>
</feature>
<feature type="compositionally biased region" description="Polar residues" evidence="6">
    <location>
        <begin position="15"/>
        <end position="31"/>
    </location>
</feature>
<feature type="transmembrane region" description="Helical" evidence="7">
    <location>
        <begin position="663"/>
        <end position="681"/>
    </location>
</feature>
<dbReference type="STRING" id="379508.A5DZN8"/>
<evidence type="ECO:0000313" key="9">
    <source>
        <dbReference type="EMBL" id="EDK44646.1"/>
    </source>
</evidence>
<feature type="transmembrane region" description="Helical" evidence="7">
    <location>
        <begin position="476"/>
        <end position="498"/>
    </location>
</feature>
<feature type="transmembrane region" description="Helical" evidence="7">
    <location>
        <begin position="724"/>
        <end position="745"/>
    </location>
</feature>
<feature type="domain" description="Amino acid transporter transmembrane" evidence="8">
    <location>
        <begin position="333"/>
        <end position="748"/>
    </location>
</feature>
<dbReference type="Pfam" id="PF01490">
    <property type="entry name" value="Aa_trans"/>
    <property type="match status" value="1"/>
</dbReference>
<evidence type="ECO:0000256" key="3">
    <source>
        <dbReference type="ARBA" id="ARBA00022692"/>
    </source>
</evidence>
<sequence length="751" mass="82304">MTLSNQNSKFHRDTQSSNDEYPTVANRNPGSPSLRLPTASFSSPRLGSGTGTGAGDPRILHPDATHLHSNSNSNSQTNLSTFGRHNSQTSHNANDSASSLANLSPQESYDDHISQLNTTSNSKTIDLKTISKHLVSPEESLKQQGGDITRRLYHQMENVSDSPGLENAEGSLHGVGGTNIGNPKRRARSTSFSYLEEARRGSTASDINVPGGFRREFIIQKSLKKNQPPPNFLTLNFMEFLSIYGHFAGEDLNDDDDDDDDTEGKRGGGGGDDYNDDDDGNNNDYEDVFDEDSSLLSSTGTSAVGGGERRSYGAVHHLPRQLPPRVKAPPKGTATVAKTFFLVFKALVGSGVLFLPKAFYNGGLLFSIITLSVFGFVTFFCYIILIQSKQVLKLTSFGELGFKTYGKPLKYSILISILLSQIGFVATYILFTAENMIAFVEQFILTRPQWLNRANVVVIQCLLLIPLVLIRNLTKLSVVSLISSGFIVVGLLIIFWFSGLKIYFEGVGPNIQSFNPNSWTMLIGVAVTAFEGIGLILPIEASMAEPEKFPMVLSVSMTVITSIFVAIGAIGYTAFGDKVKTIVILNLPQDNIAVQSILLLYSVAVFLSAPLQLFPAIKIGESVLFRHPGKGKHPRGSGGNTSSEGKLYHHSGKYNPQVKWLKNLFRALAVVLISSIAYLNADNIDKFVSFNGCFACIPLVYIYPPMIHLRSMKKKEHYTVADHWLPFCDYLLIVAGISIVLYSSYQIIYLN</sequence>
<gene>
    <name evidence="9" type="ORF">LELG_02825</name>
</gene>
<feature type="compositionally biased region" description="Acidic residues" evidence="6">
    <location>
        <begin position="273"/>
        <end position="285"/>
    </location>
</feature>
<name>A5DZN8_LODEL</name>
<protein>
    <recommendedName>
        <fullName evidence="8">Amino acid transporter transmembrane domain-containing protein</fullName>
    </recommendedName>
</protein>
<dbReference type="HOGENOM" id="CLU_009646_3_2_1"/>
<dbReference type="InParanoid" id="A5DZN8"/>
<dbReference type="PANTHER" id="PTHR22950:SF666">
    <property type="entry name" value="VACUOLAR AMINO ACID TRANSPORTER 4"/>
    <property type="match status" value="1"/>
</dbReference>
<feature type="compositionally biased region" description="Low complexity" evidence="6">
    <location>
        <begin position="67"/>
        <end position="81"/>
    </location>
</feature>
<feature type="transmembrane region" description="Helical" evidence="7">
    <location>
        <begin position="365"/>
        <end position="385"/>
    </location>
</feature>
<organism evidence="9 10">
    <name type="scientific">Lodderomyces elongisporus (strain ATCC 11503 / CBS 2605 / JCM 1781 / NBRC 1676 / NRRL YB-4239)</name>
    <name type="common">Yeast</name>
    <name type="synonym">Saccharomyces elongisporus</name>
    <dbReference type="NCBI Taxonomy" id="379508"/>
    <lineage>
        <taxon>Eukaryota</taxon>
        <taxon>Fungi</taxon>
        <taxon>Dikarya</taxon>
        <taxon>Ascomycota</taxon>
        <taxon>Saccharomycotina</taxon>
        <taxon>Pichiomycetes</taxon>
        <taxon>Debaryomycetaceae</taxon>
        <taxon>Candida/Lodderomyces clade</taxon>
        <taxon>Lodderomyces</taxon>
    </lineage>
</organism>
<evidence type="ECO:0000256" key="6">
    <source>
        <dbReference type="SAM" id="MobiDB-lite"/>
    </source>
</evidence>
<feature type="transmembrane region" description="Helical" evidence="7">
    <location>
        <begin position="340"/>
        <end position="359"/>
    </location>
</feature>
<keyword evidence="10" id="KW-1185">Reference proteome</keyword>
<reference evidence="9 10" key="1">
    <citation type="journal article" date="2009" name="Nature">
        <title>Evolution of pathogenicity and sexual reproduction in eight Candida genomes.</title>
        <authorList>
            <person name="Butler G."/>
            <person name="Rasmussen M.D."/>
            <person name="Lin M.F."/>
            <person name="Santos M.A."/>
            <person name="Sakthikumar S."/>
            <person name="Munro C.A."/>
            <person name="Rheinbay E."/>
            <person name="Grabherr M."/>
            <person name="Forche A."/>
            <person name="Reedy J.L."/>
            <person name="Agrafioti I."/>
            <person name="Arnaud M.B."/>
            <person name="Bates S."/>
            <person name="Brown A.J."/>
            <person name="Brunke S."/>
            <person name="Costanzo M.C."/>
            <person name="Fitzpatrick D.A."/>
            <person name="de Groot P.W."/>
            <person name="Harris D."/>
            <person name="Hoyer L.L."/>
            <person name="Hube B."/>
            <person name="Klis F.M."/>
            <person name="Kodira C."/>
            <person name="Lennard N."/>
            <person name="Logue M.E."/>
            <person name="Martin R."/>
            <person name="Neiman A.M."/>
            <person name="Nikolaou E."/>
            <person name="Quail M.A."/>
            <person name="Quinn J."/>
            <person name="Santos M.C."/>
            <person name="Schmitzberger F.F."/>
            <person name="Sherlock G."/>
            <person name="Shah P."/>
            <person name="Silverstein K.A."/>
            <person name="Skrzypek M.S."/>
            <person name="Soll D."/>
            <person name="Staggs R."/>
            <person name="Stansfield I."/>
            <person name="Stumpf M.P."/>
            <person name="Sudbery P.E."/>
            <person name="Srikantha T."/>
            <person name="Zeng Q."/>
            <person name="Berman J."/>
            <person name="Berriman M."/>
            <person name="Heitman J."/>
            <person name="Gow N.A."/>
            <person name="Lorenz M.C."/>
            <person name="Birren B.W."/>
            <person name="Kellis M."/>
            <person name="Cuomo C.A."/>
        </authorList>
    </citation>
    <scope>NUCLEOTIDE SEQUENCE [LARGE SCALE GENOMIC DNA]</scope>
    <source>
        <strain evidence="10">ATCC 11503 / BCRC 21390 / CBS 2605 / JCM 1781 / NBRC 1676 / NRRL YB-4239</strain>
    </source>
</reference>
<feature type="region of interest" description="Disordered" evidence="6">
    <location>
        <begin position="1"/>
        <end position="113"/>
    </location>
</feature>
<dbReference type="InterPro" id="IPR013057">
    <property type="entry name" value="AA_transpt_TM"/>
</dbReference>
<feature type="transmembrane region" description="Helical" evidence="7">
    <location>
        <begin position="687"/>
        <end position="703"/>
    </location>
</feature>
<dbReference type="EMBL" id="CH981526">
    <property type="protein sequence ID" value="EDK44646.1"/>
    <property type="molecule type" value="Genomic_DNA"/>
</dbReference>
<comment type="similarity">
    <text evidence="2">Belongs to the amino acid/polyamine transporter 2 family.</text>
</comment>
<dbReference type="GO" id="GO:0005302">
    <property type="term" value="F:L-tyrosine transmembrane transporter activity"/>
    <property type="evidence" value="ECO:0007669"/>
    <property type="project" value="TreeGrafter"/>
</dbReference>
<evidence type="ECO:0000256" key="7">
    <source>
        <dbReference type="SAM" id="Phobius"/>
    </source>
</evidence>
<dbReference type="PANTHER" id="PTHR22950">
    <property type="entry name" value="AMINO ACID TRANSPORTER"/>
    <property type="match status" value="1"/>
</dbReference>
<dbReference type="AlphaFoldDB" id="A5DZN8"/>
<dbReference type="OMA" id="YNPQVKW"/>
<keyword evidence="3 7" id="KW-0812">Transmembrane</keyword>
<feature type="compositionally biased region" description="Low complexity" evidence="6">
    <location>
        <begin position="90"/>
        <end position="104"/>
    </location>
</feature>
<dbReference type="GeneID" id="5233239"/>
<keyword evidence="5 7" id="KW-0472">Membrane</keyword>
<feature type="transmembrane region" description="Helical" evidence="7">
    <location>
        <begin position="450"/>
        <end position="469"/>
    </location>
</feature>
<dbReference type="Proteomes" id="UP000001996">
    <property type="component" value="Unassembled WGS sequence"/>
</dbReference>
<evidence type="ECO:0000256" key="1">
    <source>
        <dbReference type="ARBA" id="ARBA00004141"/>
    </source>
</evidence>
<evidence type="ECO:0000256" key="5">
    <source>
        <dbReference type="ARBA" id="ARBA00023136"/>
    </source>
</evidence>
<evidence type="ECO:0000256" key="4">
    <source>
        <dbReference type="ARBA" id="ARBA00022989"/>
    </source>
</evidence>
<dbReference type="OrthoDB" id="1684102at2759"/>
<feature type="transmembrane region" description="Helical" evidence="7">
    <location>
        <begin position="518"/>
        <end position="539"/>
    </location>
</feature>
<evidence type="ECO:0000256" key="2">
    <source>
        <dbReference type="ARBA" id="ARBA00008066"/>
    </source>
</evidence>